<dbReference type="PANTHER" id="PTHR47345:SF1">
    <property type="entry name" value="CUT9-INTERACTING PROTEIN SCN1"/>
    <property type="match status" value="1"/>
</dbReference>
<accession>A0AAV5RHE6</accession>
<dbReference type="GO" id="GO:0016788">
    <property type="term" value="F:hydrolase activity, acting on ester bonds"/>
    <property type="evidence" value="ECO:0007669"/>
    <property type="project" value="InterPro"/>
</dbReference>
<dbReference type="Proteomes" id="UP001362899">
    <property type="component" value="Unassembled WGS sequence"/>
</dbReference>
<evidence type="ECO:0000313" key="2">
    <source>
        <dbReference type="Proteomes" id="UP001362899"/>
    </source>
</evidence>
<protein>
    <submittedName>
        <fullName evidence="1">Endodeoxyribonuclease</fullName>
    </submittedName>
</protein>
<dbReference type="InterPro" id="IPR053044">
    <property type="entry name" value="Metallo-hydrolase/TatD-type"/>
</dbReference>
<dbReference type="InterPro" id="IPR032466">
    <property type="entry name" value="Metal_Hydrolase"/>
</dbReference>
<gene>
    <name evidence="1" type="ORF">DASB73_017780</name>
</gene>
<name>A0AAV5RHE6_STABA</name>
<dbReference type="PANTHER" id="PTHR47345">
    <property type="entry name" value="CUT9-INTERACTING PROTEIN SCN1"/>
    <property type="match status" value="1"/>
</dbReference>
<dbReference type="Pfam" id="PF01026">
    <property type="entry name" value="TatD_DNase"/>
    <property type="match status" value="1"/>
</dbReference>
<dbReference type="SUPFAM" id="SSF51556">
    <property type="entry name" value="Metallo-dependent hydrolases"/>
    <property type="match status" value="1"/>
</dbReference>
<keyword evidence="2" id="KW-1185">Reference proteome</keyword>
<dbReference type="EMBL" id="BTGC01000003">
    <property type="protein sequence ID" value="GMM50820.1"/>
    <property type="molecule type" value="Genomic_DNA"/>
</dbReference>
<comment type="caution">
    <text evidence="1">The sequence shown here is derived from an EMBL/GenBank/DDBJ whole genome shotgun (WGS) entry which is preliminary data.</text>
</comment>
<organism evidence="1 2">
    <name type="scientific">Starmerella bacillaris</name>
    <name type="common">Yeast</name>
    <name type="synonym">Candida zemplinina</name>
    <dbReference type="NCBI Taxonomy" id="1247836"/>
    <lineage>
        <taxon>Eukaryota</taxon>
        <taxon>Fungi</taxon>
        <taxon>Dikarya</taxon>
        <taxon>Ascomycota</taxon>
        <taxon>Saccharomycotina</taxon>
        <taxon>Dipodascomycetes</taxon>
        <taxon>Dipodascales</taxon>
        <taxon>Trichomonascaceae</taxon>
        <taxon>Starmerella</taxon>
    </lineage>
</organism>
<dbReference type="AlphaFoldDB" id="A0AAV5RHE6"/>
<dbReference type="Gene3D" id="3.20.20.140">
    <property type="entry name" value="Metal-dependent hydrolases"/>
    <property type="match status" value="1"/>
</dbReference>
<dbReference type="InterPro" id="IPR001130">
    <property type="entry name" value="TatD-like"/>
</dbReference>
<proteinExistence type="predicted"/>
<sequence>MQVYTDAHCHPTETSVNEENLSLLNLRMVSMSTNLVDVHKVADLADKFPEVIIPAFGLHPWFSYAVTYSNKEEIEAEGFATRHYQSILNPPPSEDEIVGWPCPISITEHLETLKNLLNSFPNAMVGEIGLDKSFKLKMCNKITKFKVNMSHQREVLHSQLMLAAEMNRSVSLHGVQSPQPLYEEVIKVTNSSEPKLRSICLHSYTGSGDFLKTHWCKLDVPVFVSFSEFISGRLSTEKFHSILNCISPDQILSESDYHEACDFQYKLVLDIISRMAAAMDYSLPEMKGLIENNFNRFIGAQ</sequence>
<evidence type="ECO:0000313" key="1">
    <source>
        <dbReference type="EMBL" id="GMM50820.1"/>
    </source>
</evidence>
<reference evidence="1 2" key="1">
    <citation type="journal article" date="2023" name="Elife">
        <title>Identification of key yeast species and microbe-microbe interactions impacting larval growth of Drosophila in the wild.</title>
        <authorList>
            <person name="Mure A."/>
            <person name="Sugiura Y."/>
            <person name="Maeda R."/>
            <person name="Honda K."/>
            <person name="Sakurai N."/>
            <person name="Takahashi Y."/>
            <person name="Watada M."/>
            <person name="Katoh T."/>
            <person name="Gotoh A."/>
            <person name="Gotoh Y."/>
            <person name="Taniguchi I."/>
            <person name="Nakamura K."/>
            <person name="Hayashi T."/>
            <person name="Katayama T."/>
            <person name="Uemura T."/>
            <person name="Hattori Y."/>
        </authorList>
    </citation>
    <scope>NUCLEOTIDE SEQUENCE [LARGE SCALE GENOMIC DNA]</scope>
    <source>
        <strain evidence="1 2">SB-73</strain>
    </source>
</reference>